<proteinExistence type="predicted"/>
<evidence type="ECO:0000313" key="4">
    <source>
        <dbReference type="Proteomes" id="UP000325577"/>
    </source>
</evidence>
<keyword evidence="1" id="KW-0808">Transferase</keyword>
<dbReference type="PANTHER" id="PTHR31625">
    <property type="match status" value="1"/>
</dbReference>
<organism evidence="3 4">
    <name type="scientific">Nyssa sinensis</name>
    <dbReference type="NCBI Taxonomy" id="561372"/>
    <lineage>
        <taxon>Eukaryota</taxon>
        <taxon>Viridiplantae</taxon>
        <taxon>Streptophyta</taxon>
        <taxon>Embryophyta</taxon>
        <taxon>Tracheophyta</taxon>
        <taxon>Spermatophyta</taxon>
        <taxon>Magnoliopsida</taxon>
        <taxon>eudicotyledons</taxon>
        <taxon>Gunneridae</taxon>
        <taxon>Pentapetalae</taxon>
        <taxon>asterids</taxon>
        <taxon>Cornales</taxon>
        <taxon>Nyssaceae</taxon>
        <taxon>Nyssa</taxon>
    </lineage>
</organism>
<dbReference type="Gene3D" id="3.30.559.10">
    <property type="entry name" value="Chloramphenicol acetyltransferase-like domain"/>
    <property type="match status" value="3"/>
</dbReference>
<dbReference type="SUPFAM" id="SSF52777">
    <property type="entry name" value="CoA-dependent acyltransferases"/>
    <property type="match status" value="1"/>
</dbReference>
<evidence type="ECO:0000313" key="3">
    <source>
        <dbReference type="EMBL" id="KAA8532667.1"/>
    </source>
</evidence>
<reference evidence="3 4" key="1">
    <citation type="submission" date="2019-09" db="EMBL/GenBank/DDBJ databases">
        <title>A chromosome-level genome assembly of the Chinese tupelo Nyssa sinensis.</title>
        <authorList>
            <person name="Yang X."/>
            <person name="Kang M."/>
            <person name="Yang Y."/>
            <person name="Xiong H."/>
            <person name="Wang M."/>
            <person name="Zhang Z."/>
            <person name="Wang Z."/>
            <person name="Wu H."/>
            <person name="Ma T."/>
            <person name="Liu J."/>
            <person name="Xi Z."/>
        </authorList>
    </citation>
    <scope>NUCLEOTIDE SEQUENCE [LARGE SCALE GENOMIC DNA]</scope>
    <source>
        <strain evidence="3">J267</strain>
        <tissue evidence="3">Leaf</tissue>
    </source>
</reference>
<keyword evidence="2" id="KW-0012">Acyltransferase</keyword>
<accession>A0A5J5ATD9</accession>
<dbReference type="EMBL" id="CM018042">
    <property type="protein sequence ID" value="KAA8532667.1"/>
    <property type="molecule type" value="Genomic_DNA"/>
</dbReference>
<dbReference type="Proteomes" id="UP000325577">
    <property type="component" value="Linkage Group LG19"/>
</dbReference>
<dbReference type="GO" id="GO:0016747">
    <property type="term" value="F:acyltransferase activity, transferring groups other than amino-acyl groups"/>
    <property type="evidence" value="ECO:0007669"/>
    <property type="project" value="UniProtKB-ARBA"/>
</dbReference>
<protein>
    <submittedName>
        <fullName evidence="3">Uncharacterized protein</fullName>
    </submittedName>
</protein>
<sequence>MVTVLEHCRVAPPPGTVPEKSFPLTLFDLPWLPFPSMQRLLFYQFPHPKSHFIDTLIPKLKNSASLTLKHFFPLAGNLIIPPDSSKPEIRYVDGNSVSLTFAESTRDFNYLTENHPRNVDEFHHLVPQMPQVTNVMDTLLVPLLALQVTLFPNSGICFGYTFHHAAADGGSFIRFLKSWASITKFGGDEEWLAGGSFQPLFARTVSNDPNGIETSLWRQVREIKFGEGPVQCLPSNPDRATFVMDRANAQRLKKMVLARIQTQLHVSTFTVTCAYVWVCMVKSCAAIGEEVAEEEEPEGLVCVADCRSCFKPPIPENYFGNCLTACFVTAKSSQLVREEGFLTAAELIGEAISRRPQNEDEVLKGLETWLLKLGMKLKRLSSVAGSPRLCVYDTDFGWGRPKKTEIISTDVTGTAISINERRDSEGDVEIDFNFLTENHPRNADEFHHLVPQMPLVTNVLDTILVPLLALQVTLFPNSGICFGYTFHHAAADGGSFIRFLKSWASITKLGGDEEWLAGGSLQPLFARTVSIDPNGIETSLWRQMREIKIDEGPVQCLPSNPVRATFVMDRNAQRLKNLVSAQTQTQLHVSTFTVTCAFVWVCIMKSGAAIGEEVAEEDEPEGWACVADCRSCFEPPISENYFGNCLTACFVTAKSSQLVRGEGFLTAAELIGEAISKRPHSEDEVLKSLEKLLKLGIMKLKRLTCVPGSPRLRVYDTDFGWGRPKKTEIISMDVKGTGTAICINECRDSEGDVEIGLCFPKIQMDAFATIFYDGLKNL</sequence>
<dbReference type="InterPro" id="IPR023213">
    <property type="entry name" value="CAT-like_dom_sf"/>
</dbReference>
<gene>
    <name evidence="3" type="ORF">F0562_032700</name>
</gene>
<dbReference type="InterPro" id="IPR051504">
    <property type="entry name" value="Plant_metabolite_acyltrans"/>
</dbReference>
<dbReference type="Pfam" id="PF02458">
    <property type="entry name" value="Transferase"/>
    <property type="match status" value="2"/>
</dbReference>
<name>A0A5J5ATD9_9ASTE</name>
<keyword evidence="4" id="KW-1185">Reference proteome</keyword>
<evidence type="ECO:0000256" key="2">
    <source>
        <dbReference type="ARBA" id="ARBA00023315"/>
    </source>
</evidence>
<dbReference type="OrthoDB" id="1862401at2759"/>
<evidence type="ECO:0000256" key="1">
    <source>
        <dbReference type="ARBA" id="ARBA00022679"/>
    </source>
</evidence>
<dbReference type="AlphaFoldDB" id="A0A5J5ATD9"/>